<name>A0A4Y2X2J0_ARAVE</name>
<keyword evidence="3" id="KW-0547">Nucleotide-binding</keyword>
<dbReference type="OrthoDB" id="2110130at2759"/>
<sequence length="115" mass="13353">MYVQKRKELVKEYEKQEKRLKEMKASGKSTKVAEKATKEALTRKQQKNQPKKQNDDENGPTELIKRPKEYLVKFHFPNPPPLNPPILGLHNVNFAYSGQPPLFKNVDFGIDMSSR</sequence>
<feature type="non-terminal residue" evidence="3">
    <location>
        <position position="115"/>
    </location>
</feature>
<dbReference type="InterPro" id="IPR050611">
    <property type="entry name" value="ABCF"/>
</dbReference>
<reference evidence="3 4" key="1">
    <citation type="journal article" date="2019" name="Sci. Rep.">
        <title>Orb-weaving spider Araneus ventricosus genome elucidates the spidroin gene catalogue.</title>
        <authorList>
            <person name="Kono N."/>
            <person name="Nakamura H."/>
            <person name="Ohtoshi R."/>
            <person name="Moran D.A.P."/>
            <person name="Shinohara A."/>
            <person name="Yoshida Y."/>
            <person name="Fujiwara M."/>
            <person name="Mori M."/>
            <person name="Tomita M."/>
            <person name="Arakawa K."/>
        </authorList>
    </citation>
    <scope>NUCLEOTIDE SEQUENCE [LARGE SCALE GENOMIC DNA]</scope>
</reference>
<dbReference type="AlphaFoldDB" id="A0A4Y2X2J0"/>
<dbReference type="Proteomes" id="UP000499080">
    <property type="component" value="Unassembled WGS sequence"/>
</dbReference>
<dbReference type="GO" id="GO:0005524">
    <property type="term" value="F:ATP binding"/>
    <property type="evidence" value="ECO:0007669"/>
    <property type="project" value="UniProtKB-KW"/>
</dbReference>
<keyword evidence="4" id="KW-1185">Reference proteome</keyword>
<feature type="region of interest" description="Disordered" evidence="2">
    <location>
        <begin position="17"/>
        <end position="64"/>
    </location>
</feature>
<dbReference type="EMBL" id="BGPR01068231">
    <property type="protein sequence ID" value="GBO42232.1"/>
    <property type="molecule type" value="Genomic_DNA"/>
</dbReference>
<keyword evidence="3" id="KW-0067">ATP-binding</keyword>
<keyword evidence="1" id="KW-0677">Repeat</keyword>
<gene>
    <name evidence="3" type="primary">Abcf1_2</name>
    <name evidence="3" type="ORF">AVEN_224003_1</name>
</gene>
<evidence type="ECO:0000313" key="3">
    <source>
        <dbReference type="EMBL" id="GBO42232.1"/>
    </source>
</evidence>
<proteinExistence type="predicted"/>
<feature type="compositionally biased region" description="Basic and acidic residues" evidence="2">
    <location>
        <begin position="17"/>
        <end position="42"/>
    </location>
</feature>
<dbReference type="PANTHER" id="PTHR19211:SF14">
    <property type="entry name" value="ATP-BINDING CASSETTE SUB-FAMILY F MEMBER 1"/>
    <property type="match status" value="1"/>
</dbReference>
<evidence type="ECO:0000256" key="2">
    <source>
        <dbReference type="SAM" id="MobiDB-lite"/>
    </source>
</evidence>
<evidence type="ECO:0000313" key="4">
    <source>
        <dbReference type="Proteomes" id="UP000499080"/>
    </source>
</evidence>
<dbReference type="PANTHER" id="PTHR19211">
    <property type="entry name" value="ATP-BINDING TRANSPORT PROTEIN-RELATED"/>
    <property type="match status" value="1"/>
</dbReference>
<comment type="caution">
    <text evidence="3">The sequence shown here is derived from an EMBL/GenBank/DDBJ whole genome shotgun (WGS) entry which is preliminary data.</text>
</comment>
<accession>A0A4Y2X2J0</accession>
<evidence type="ECO:0000256" key="1">
    <source>
        <dbReference type="ARBA" id="ARBA00022737"/>
    </source>
</evidence>
<protein>
    <submittedName>
        <fullName evidence="3">ATP-binding cassette sub-family F member 1</fullName>
    </submittedName>
</protein>
<organism evidence="3 4">
    <name type="scientific">Araneus ventricosus</name>
    <name type="common">Orbweaver spider</name>
    <name type="synonym">Epeira ventricosa</name>
    <dbReference type="NCBI Taxonomy" id="182803"/>
    <lineage>
        <taxon>Eukaryota</taxon>
        <taxon>Metazoa</taxon>
        <taxon>Ecdysozoa</taxon>
        <taxon>Arthropoda</taxon>
        <taxon>Chelicerata</taxon>
        <taxon>Arachnida</taxon>
        <taxon>Araneae</taxon>
        <taxon>Araneomorphae</taxon>
        <taxon>Entelegynae</taxon>
        <taxon>Araneoidea</taxon>
        <taxon>Araneidae</taxon>
        <taxon>Araneus</taxon>
    </lineage>
</organism>